<dbReference type="OrthoDB" id="192847at2"/>
<evidence type="ECO:0000313" key="3">
    <source>
        <dbReference type="Proteomes" id="UP000199072"/>
    </source>
</evidence>
<name>A0A1G6XBK2_9SPHI</name>
<dbReference type="RefSeq" id="WP_091146539.1">
    <property type="nucleotide sequence ID" value="NZ_FNAI01000002.1"/>
</dbReference>
<reference evidence="2 3" key="1">
    <citation type="submission" date="2016-10" db="EMBL/GenBank/DDBJ databases">
        <authorList>
            <person name="de Groot N.N."/>
        </authorList>
    </citation>
    <scope>NUCLEOTIDE SEQUENCE [LARGE SCALE GENOMIC DNA]</scope>
    <source>
        <strain evidence="2 3">47C3B</strain>
    </source>
</reference>
<evidence type="ECO:0000313" key="2">
    <source>
        <dbReference type="EMBL" id="SDD75442.1"/>
    </source>
</evidence>
<dbReference type="Proteomes" id="UP000199072">
    <property type="component" value="Unassembled WGS sequence"/>
</dbReference>
<gene>
    <name evidence="2" type="ORF">SAMN05216464_102473</name>
</gene>
<sequence length="146" mass="16653">MKKFFQLTLTINDFKLLMKYYFTLGISAFNKRKLFNELNSARIVSKDNLPLNVACAGSKVLVRNIDKMQTYSVHIVVNNPDKAKMNRISLSDPLAIALLGYSDGDQTEWEMRDGINRIELVSVHQSKDESWLPLTEDHNNSMSNAV</sequence>
<protein>
    <submittedName>
        <fullName evidence="2">Transcription elongation factor, GreA/GreB, C-term</fullName>
    </submittedName>
</protein>
<dbReference type="GO" id="GO:0070063">
    <property type="term" value="F:RNA polymerase binding"/>
    <property type="evidence" value="ECO:0007669"/>
    <property type="project" value="InterPro"/>
</dbReference>
<dbReference type="SUPFAM" id="SSF54534">
    <property type="entry name" value="FKBP-like"/>
    <property type="match status" value="1"/>
</dbReference>
<organism evidence="2 3">
    <name type="scientific">Mucilaginibacter pineti</name>
    <dbReference type="NCBI Taxonomy" id="1391627"/>
    <lineage>
        <taxon>Bacteria</taxon>
        <taxon>Pseudomonadati</taxon>
        <taxon>Bacteroidota</taxon>
        <taxon>Sphingobacteriia</taxon>
        <taxon>Sphingobacteriales</taxon>
        <taxon>Sphingobacteriaceae</taxon>
        <taxon>Mucilaginibacter</taxon>
    </lineage>
</organism>
<dbReference type="InterPro" id="IPR001437">
    <property type="entry name" value="Tscrpt_elong_fac_GreA/B_C"/>
</dbReference>
<evidence type="ECO:0000259" key="1">
    <source>
        <dbReference type="Pfam" id="PF01272"/>
    </source>
</evidence>
<dbReference type="GO" id="GO:0003677">
    <property type="term" value="F:DNA binding"/>
    <property type="evidence" value="ECO:0007669"/>
    <property type="project" value="InterPro"/>
</dbReference>
<dbReference type="InterPro" id="IPR023459">
    <property type="entry name" value="Tscrpt_elong_fac_GreA/B_fam"/>
</dbReference>
<dbReference type="GO" id="GO:0006354">
    <property type="term" value="P:DNA-templated transcription elongation"/>
    <property type="evidence" value="ECO:0007669"/>
    <property type="project" value="TreeGrafter"/>
</dbReference>
<feature type="domain" description="Transcription elongation factor GreA/GreB C-terminal" evidence="1">
    <location>
        <begin position="56"/>
        <end position="124"/>
    </location>
</feature>
<dbReference type="Gene3D" id="3.10.50.30">
    <property type="entry name" value="Transcription elongation factor, GreA/GreB, C-terminal domain"/>
    <property type="match status" value="1"/>
</dbReference>
<keyword evidence="2" id="KW-0251">Elongation factor</keyword>
<accession>A0A1G6XBK2</accession>
<dbReference type="EMBL" id="FNAI01000002">
    <property type="protein sequence ID" value="SDD75442.1"/>
    <property type="molecule type" value="Genomic_DNA"/>
</dbReference>
<dbReference type="GO" id="GO:0003746">
    <property type="term" value="F:translation elongation factor activity"/>
    <property type="evidence" value="ECO:0007669"/>
    <property type="project" value="UniProtKB-KW"/>
</dbReference>
<dbReference type="InterPro" id="IPR036953">
    <property type="entry name" value="GreA/GreB_C_sf"/>
</dbReference>
<dbReference type="STRING" id="1391627.SAMN05216464_102473"/>
<dbReference type="PANTHER" id="PTHR30437:SF5">
    <property type="entry name" value="REGULATOR OF NUCLEOSIDE DIPHOSPHATE KINASE"/>
    <property type="match status" value="1"/>
</dbReference>
<keyword evidence="3" id="KW-1185">Reference proteome</keyword>
<proteinExistence type="predicted"/>
<keyword evidence="2" id="KW-0648">Protein biosynthesis</keyword>
<dbReference type="GO" id="GO:0032784">
    <property type="term" value="P:regulation of DNA-templated transcription elongation"/>
    <property type="evidence" value="ECO:0007669"/>
    <property type="project" value="InterPro"/>
</dbReference>
<dbReference type="PANTHER" id="PTHR30437">
    <property type="entry name" value="TRANSCRIPTION ELONGATION FACTOR GREA"/>
    <property type="match status" value="1"/>
</dbReference>
<dbReference type="Pfam" id="PF01272">
    <property type="entry name" value="GreA_GreB"/>
    <property type="match status" value="1"/>
</dbReference>
<dbReference type="AlphaFoldDB" id="A0A1G6XBK2"/>